<feature type="domain" description="Phospholipid/glycerol acyltransferase" evidence="2">
    <location>
        <begin position="105"/>
        <end position="247"/>
    </location>
</feature>
<dbReference type="NCBIfam" id="NF010621">
    <property type="entry name" value="PRK14014.1"/>
    <property type="match status" value="1"/>
</dbReference>
<protein>
    <submittedName>
        <fullName evidence="3">Acyltransferase family protein (Phospholipid/glycerol acyltransferase)</fullName>
        <ecNumber evidence="3">2.3.1.51</ecNumber>
    </submittedName>
</protein>
<organism evidence="3">
    <name type="scientific">anaerobic digester metagenome</name>
    <dbReference type="NCBI Taxonomy" id="1263854"/>
    <lineage>
        <taxon>unclassified sequences</taxon>
        <taxon>metagenomes</taxon>
        <taxon>ecological metagenomes</taxon>
    </lineage>
</organism>
<name>A0A485LVI8_9ZZZZ</name>
<dbReference type="PANTHER" id="PTHR10983">
    <property type="entry name" value="1-ACYLGLYCEROL-3-PHOSPHATE ACYLTRANSFERASE-RELATED"/>
    <property type="match status" value="1"/>
</dbReference>
<dbReference type="GO" id="GO:0003841">
    <property type="term" value="F:1-acylglycerol-3-phosphate O-acyltransferase activity"/>
    <property type="evidence" value="ECO:0007669"/>
    <property type="project" value="UniProtKB-EC"/>
</dbReference>
<dbReference type="InterPro" id="IPR002123">
    <property type="entry name" value="Plipid/glycerol_acylTrfase"/>
</dbReference>
<keyword evidence="1" id="KW-0812">Transmembrane</keyword>
<accession>A0A485LVI8</accession>
<dbReference type="EMBL" id="CAADRM010000017">
    <property type="protein sequence ID" value="VFU11723.1"/>
    <property type="molecule type" value="Genomic_DNA"/>
</dbReference>
<dbReference type="CDD" id="cd07990">
    <property type="entry name" value="LPLAT_LCLAT1-like"/>
    <property type="match status" value="1"/>
</dbReference>
<keyword evidence="1" id="KW-1133">Transmembrane helix</keyword>
<dbReference type="SMART" id="SM00563">
    <property type="entry name" value="PlsC"/>
    <property type="match status" value="1"/>
</dbReference>
<sequence>MNTPTLSERFRAAHGRILSLMPPVFIGSLSFLLFVVNTLFWGTFLFPLAACKFLVPVRAWQDWCNAVLNAIATRWIAFNNMNIALTKRIRWDVSGIEGLDAKGWYLVVSNHQSWVDILILQKVFHRKIPMLKFFLKKELIWVPIMGLAWWALEFPFMKRYSKEYLEKNPHMRGKDLEITKKACERFSRMPIAVMNFVEGTRFTPAKHKTQGSPFVHLLKPRAGGISFVLSAMGQHLHHILNTTIIYPKGVQTFWQFLCSSQAEVVVRVETIPITPDLLGDYSNDPRYQEHFQEWLNRMWEDKDRTISNFFKIRGMAA</sequence>
<evidence type="ECO:0000256" key="1">
    <source>
        <dbReference type="SAM" id="Phobius"/>
    </source>
</evidence>
<dbReference type="SUPFAM" id="SSF69593">
    <property type="entry name" value="Glycerol-3-phosphate (1)-acyltransferase"/>
    <property type="match status" value="1"/>
</dbReference>
<feature type="transmembrane region" description="Helical" evidence="1">
    <location>
        <begin position="20"/>
        <end position="46"/>
    </location>
</feature>
<dbReference type="AlphaFoldDB" id="A0A485LVI8"/>
<reference evidence="3" key="1">
    <citation type="submission" date="2019-03" db="EMBL/GenBank/DDBJ databases">
        <authorList>
            <person name="Hao L."/>
        </authorList>
    </citation>
    <scope>NUCLEOTIDE SEQUENCE</scope>
</reference>
<proteinExistence type="predicted"/>
<dbReference type="PANTHER" id="PTHR10983:SF16">
    <property type="entry name" value="LYSOCARDIOLIPIN ACYLTRANSFERASE 1"/>
    <property type="match status" value="1"/>
</dbReference>
<dbReference type="Pfam" id="PF01553">
    <property type="entry name" value="Acyltransferase"/>
    <property type="match status" value="1"/>
</dbReference>
<keyword evidence="1" id="KW-0472">Membrane</keyword>
<keyword evidence="3" id="KW-0808">Transferase</keyword>
<keyword evidence="3" id="KW-0012">Acyltransferase</keyword>
<evidence type="ECO:0000313" key="3">
    <source>
        <dbReference type="EMBL" id="VFU11723.1"/>
    </source>
</evidence>
<dbReference type="EC" id="2.3.1.51" evidence="3"/>
<gene>
    <name evidence="3" type="ORF">SCFA_1130011</name>
</gene>
<evidence type="ECO:0000259" key="2">
    <source>
        <dbReference type="SMART" id="SM00563"/>
    </source>
</evidence>